<feature type="transmembrane region" description="Helical" evidence="7">
    <location>
        <begin position="600"/>
        <end position="633"/>
    </location>
</feature>
<dbReference type="SUPFAM" id="SSF57184">
    <property type="entry name" value="Growth factor receptor domain"/>
    <property type="match status" value="1"/>
</dbReference>
<dbReference type="SUPFAM" id="SSF63825">
    <property type="entry name" value="YWTD domain"/>
    <property type="match status" value="1"/>
</dbReference>
<dbReference type="InterPro" id="IPR009030">
    <property type="entry name" value="Growth_fac_rcpt_cys_sf"/>
</dbReference>
<dbReference type="SMART" id="SM00179">
    <property type="entry name" value="EGF_CA"/>
    <property type="match status" value="2"/>
</dbReference>
<feature type="domain" description="EGF-like" evidence="8">
    <location>
        <begin position="394"/>
        <end position="427"/>
    </location>
</feature>
<dbReference type="InterPro" id="IPR000033">
    <property type="entry name" value="LDLR_classB_rpt"/>
</dbReference>
<dbReference type="Pfam" id="PF00058">
    <property type="entry name" value="Ldl_recept_b"/>
    <property type="match status" value="2"/>
</dbReference>
<evidence type="ECO:0000256" key="6">
    <source>
        <dbReference type="PROSITE-ProRule" id="PRU00461"/>
    </source>
</evidence>
<feature type="domain" description="EGF-like" evidence="8">
    <location>
        <begin position="502"/>
        <end position="538"/>
    </location>
</feature>
<feature type="disulfide bond" evidence="5">
    <location>
        <begin position="434"/>
        <end position="444"/>
    </location>
</feature>
<dbReference type="GO" id="GO:0005886">
    <property type="term" value="C:plasma membrane"/>
    <property type="evidence" value="ECO:0007669"/>
    <property type="project" value="TreeGrafter"/>
</dbReference>
<accession>A0A3P8UTQ4</accession>
<feature type="disulfide bond" evidence="5">
    <location>
        <begin position="528"/>
        <end position="537"/>
    </location>
</feature>
<dbReference type="GO" id="GO:0017147">
    <property type="term" value="F:Wnt-protein binding"/>
    <property type="evidence" value="ECO:0007669"/>
    <property type="project" value="TreeGrafter"/>
</dbReference>
<proteinExistence type="predicted"/>
<keyword evidence="4" id="KW-0325">Glycoprotein</keyword>
<dbReference type="PROSITE" id="PS01187">
    <property type="entry name" value="EGF_CA"/>
    <property type="match status" value="1"/>
</dbReference>
<dbReference type="CDD" id="cd00054">
    <property type="entry name" value="EGF_CA"/>
    <property type="match status" value="2"/>
</dbReference>
<dbReference type="InParanoid" id="A0A3P8UTQ4"/>
<reference evidence="9" key="3">
    <citation type="submission" date="2025-09" db="UniProtKB">
        <authorList>
            <consortium name="Ensembl"/>
        </authorList>
    </citation>
    <scope>IDENTIFICATION</scope>
</reference>
<dbReference type="InterPro" id="IPR011042">
    <property type="entry name" value="6-blade_b-propeller_TolB-like"/>
</dbReference>
<evidence type="ECO:0000259" key="8">
    <source>
        <dbReference type="PROSITE" id="PS50026"/>
    </source>
</evidence>
<dbReference type="PROSITE" id="PS01186">
    <property type="entry name" value="EGF_2"/>
    <property type="match status" value="1"/>
</dbReference>
<dbReference type="Ensembl" id="ENSCSET00000005824.1">
    <property type="protein sequence ID" value="ENSCSEP00000005762.1"/>
    <property type="gene ID" value="ENSCSEG00000003718.1"/>
</dbReference>
<dbReference type="OMA" id="QYCANAK"/>
<dbReference type="InterPro" id="IPR013032">
    <property type="entry name" value="EGF-like_CS"/>
</dbReference>
<evidence type="ECO:0000313" key="9">
    <source>
        <dbReference type="Ensembl" id="ENSCSEP00000005762.1"/>
    </source>
</evidence>
<dbReference type="GO" id="GO:0005509">
    <property type="term" value="F:calcium ion binding"/>
    <property type="evidence" value="ECO:0007669"/>
    <property type="project" value="InterPro"/>
</dbReference>
<keyword evidence="1 5" id="KW-0245">EGF-like domain</keyword>
<reference evidence="9" key="2">
    <citation type="submission" date="2025-08" db="UniProtKB">
        <authorList>
            <consortium name="Ensembl"/>
        </authorList>
    </citation>
    <scope>IDENTIFICATION</scope>
</reference>
<evidence type="ECO:0000256" key="2">
    <source>
        <dbReference type="ARBA" id="ARBA00022737"/>
    </source>
</evidence>
<keyword evidence="2" id="KW-0677">Repeat</keyword>
<keyword evidence="10" id="KW-1185">Reference proteome</keyword>
<comment type="caution">
    <text evidence="5">Lacks conserved residue(s) required for the propagation of feature annotation.</text>
</comment>
<dbReference type="FunFam" id="2.120.10.30:FF:000020">
    <property type="entry name" value="Prolow-density lipoprotein receptor-related protein 1"/>
    <property type="match status" value="1"/>
</dbReference>
<dbReference type="GO" id="GO:0060070">
    <property type="term" value="P:canonical Wnt signaling pathway"/>
    <property type="evidence" value="ECO:0007669"/>
    <property type="project" value="TreeGrafter"/>
</dbReference>
<dbReference type="InterPro" id="IPR000152">
    <property type="entry name" value="EGF-type_Asp/Asn_hydroxyl_site"/>
</dbReference>
<keyword evidence="3 5" id="KW-1015">Disulfide bond</keyword>
<organism evidence="9 10">
    <name type="scientific">Cynoglossus semilaevis</name>
    <name type="common">Tongue sole</name>
    <dbReference type="NCBI Taxonomy" id="244447"/>
    <lineage>
        <taxon>Eukaryota</taxon>
        <taxon>Metazoa</taxon>
        <taxon>Chordata</taxon>
        <taxon>Craniata</taxon>
        <taxon>Vertebrata</taxon>
        <taxon>Euteleostomi</taxon>
        <taxon>Actinopterygii</taxon>
        <taxon>Neopterygii</taxon>
        <taxon>Teleostei</taxon>
        <taxon>Neoteleostei</taxon>
        <taxon>Acanthomorphata</taxon>
        <taxon>Carangaria</taxon>
        <taxon>Pleuronectiformes</taxon>
        <taxon>Pleuronectoidei</taxon>
        <taxon>Cynoglossidae</taxon>
        <taxon>Cynoglossinae</taxon>
        <taxon>Cynoglossus</taxon>
    </lineage>
</organism>
<dbReference type="Proteomes" id="UP000265120">
    <property type="component" value="Chromosome 11"/>
</dbReference>
<dbReference type="Gene3D" id="2.10.25.10">
    <property type="entry name" value="Laminin"/>
    <property type="match status" value="6"/>
</dbReference>
<dbReference type="InterPro" id="IPR001881">
    <property type="entry name" value="EGF-like_Ca-bd_dom"/>
</dbReference>
<dbReference type="Gene3D" id="2.120.10.30">
    <property type="entry name" value="TolB, C-terminal domain"/>
    <property type="match status" value="1"/>
</dbReference>
<feature type="disulfide bond" evidence="5">
    <location>
        <begin position="456"/>
        <end position="465"/>
    </location>
</feature>
<dbReference type="Pfam" id="PF12661">
    <property type="entry name" value="hEGF"/>
    <property type="match status" value="1"/>
</dbReference>
<dbReference type="SMART" id="SM00181">
    <property type="entry name" value="EGF"/>
    <property type="match status" value="7"/>
</dbReference>
<dbReference type="InterPro" id="IPR018097">
    <property type="entry name" value="EGF_Ca-bd_CS"/>
</dbReference>
<dbReference type="PROSITE" id="PS51120">
    <property type="entry name" value="LDLRB"/>
    <property type="match status" value="2"/>
</dbReference>
<dbReference type="GeneTree" id="ENSGT00940000166603"/>
<dbReference type="SUPFAM" id="SSF57196">
    <property type="entry name" value="EGF/Laminin"/>
    <property type="match status" value="3"/>
</dbReference>
<feature type="disulfide bond" evidence="5">
    <location>
        <begin position="470"/>
        <end position="480"/>
    </location>
</feature>
<keyword evidence="7" id="KW-0812">Transmembrane</keyword>
<dbReference type="InterPro" id="IPR050778">
    <property type="entry name" value="Cueball_EGF_LRP_Nidogen"/>
</dbReference>
<keyword evidence="7" id="KW-1133">Transmembrane helix</keyword>
<evidence type="ECO:0000256" key="3">
    <source>
        <dbReference type="ARBA" id="ARBA00023157"/>
    </source>
</evidence>
<dbReference type="AlphaFoldDB" id="A0A3P8UTQ4"/>
<dbReference type="STRING" id="244447.ENSCSEP00000005762"/>
<sequence length="733" mass="81466">MVDGRELILTPRRGGVCVCSTDKNECQQFGACSHICNNTKGSYKCSCHKHFTRINDTCKADSEQVLYIADDNEIRSLDPSMPNWRYEQIFQGDANVRIDAMDLHIKTNQIYWTNWHTGRISSYELPSTSSFSNSNRNRRQTESHVTHLEIPDLKMPRGIAVDWVAGNLYWTDSGRDVIEVAQLGGGRHRKTLISGMIDEPYAIVVDPQRGKMYWADWGNHPKIETAAMDGTMRETLVEENIQWPTGLAVDYFNERLYWADAKLSLICSVRLNGSDAVVAANSIKNKVHHPFSIDVFEDYVYGVTYINNYVFRVNKFGKGPIENLTTGMNHATDIVLYHRYKQPEITNPCDRKKCEWLCLLSPSGPVCTCPNGRTLDNGTCVELPTPTLSPVSPPSGPCLVQCMNGGSCFLNAHKQPKCRCQPNYGGERCEIDQCRDYCKNGGTCTPSPSGTPTCRCLTGFTGPNCNLHTCKNYCKNGGNCTVSAGNQPSCQCPAEFLGEKCQYRGCEGHCLNKGTCLLSENGSKLCRCPPQFMGSTCEIDKCHYCRDGECIPSSSYFSAGQFTCRCANGRVQPSCYTCDTNEYCANGQCSLNSLTRLPEFFVFVSVSGTASIVIPVLLLLLLVLLAGGAMFWYKKRMRGAKGFQHQRMTNGAMNVEIGNPAYKIYEGEPDDDAGELLDADFTLDPDKPTNFTNPVYATLYMGGHNSRNSLASTDEKKELLCRGDEEPLVDPLT</sequence>
<feature type="repeat" description="LDL-receptor class B" evidence="6">
    <location>
        <begin position="210"/>
        <end position="253"/>
    </location>
</feature>
<feature type="disulfide bond" evidence="5">
    <location>
        <begin position="506"/>
        <end position="516"/>
    </location>
</feature>
<dbReference type="PROSITE" id="PS50026">
    <property type="entry name" value="EGF_3"/>
    <property type="match status" value="4"/>
</dbReference>
<dbReference type="GO" id="GO:0048731">
    <property type="term" value="P:system development"/>
    <property type="evidence" value="ECO:0007669"/>
    <property type="project" value="UniProtKB-ARBA"/>
</dbReference>
<dbReference type="InterPro" id="IPR000742">
    <property type="entry name" value="EGF"/>
</dbReference>
<evidence type="ECO:0000256" key="7">
    <source>
        <dbReference type="SAM" id="Phobius"/>
    </source>
</evidence>
<dbReference type="PROSITE" id="PS00010">
    <property type="entry name" value="ASX_HYDROXYL"/>
    <property type="match status" value="1"/>
</dbReference>
<protein>
    <recommendedName>
        <fullName evidence="8">EGF-like domain-containing protein</fullName>
    </recommendedName>
</protein>
<dbReference type="GO" id="GO:0042813">
    <property type="term" value="F:Wnt receptor activity"/>
    <property type="evidence" value="ECO:0007669"/>
    <property type="project" value="TreeGrafter"/>
</dbReference>
<feature type="repeat" description="LDL-receptor class B" evidence="6">
    <location>
        <begin position="166"/>
        <end position="209"/>
    </location>
</feature>
<feature type="disulfide bond" evidence="5">
    <location>
        <begin position="398"/>
        <end position="408"/>
    </location>
</feature>
<dbReference type="SMART" id="SM00135">
    <property type="entry name" value="LY"/>
    <property type="match status" value="5"/>
</dbReference>
<dbReference type="PANTHER" id="PTHR46513:SF37">
    <property type="entry name" value="LDL RECEPTOR RELATED PROTEIN 1-RELATED"/>
    <property type="match status" value="1"/>
</dbReference>
<name>A0A3P8UTQ4_CYNSE</name>
<reference evidence="9 10" key="1">
    <citation type="journal article" date="2014" name="Nat. Genet.">
        <title>Whole-genome sequence of a flatfish provides insights into ZW sex chromosome evolution and adaptation to a benthic lifestyle.</title>
        <authorList>
            <person name="Chen S."/>
            <person name="Zhang G."/>
            <person name="Shao C."/>
            <person name="Huang Q."/>
            <person name="Liu G."/>
            <person name="Zhang P."/>
            <person name="Song W."/>
            <person name="An N."/>
            <person name="Chalopin D."/>
            <person name="Volff J.N."/>
            <person name="Hong Y."/>
            <person name="Li Q."/>
            <person name="Sha Z."/>
            <person name="Zhou H."/>
            <person name="Xie M."/>
            <person name="Yu Q."/>
            <person name="Liu Y."/>
            <person name="Xiang H."/>
            <person name="Wang N."/>
            <person name="Wu K."/>
            <person name="Yang C."/>
            <person name="Zhou Q."/>
            <person name="Liao X."/>
            <person name="Yang L."/>
            <person name="Hu Q."/>
            <person name="Zhang J."/>
            <person name="Meng L."/>
            <person name="Jin L."/>
            <person name="Tian Y."/>
            <person name="Lian J."/>
            <person name="Yang J."/>
            <person name="Miao G."/>
            <person name="Liu S."/>
            <person name="Liang Z."/>
            <person name="Yan F."/>
            <person name="Li Y."/>
            <person name="Sun B."/>
            <person name="Zhang H."/>
            <person name="Zhang J."/>
            <person name="Zhu Y."/>
            <person name="Du M."/>
            <person name="Zhao Y."/>
            <person name="Schartl M."/>
            <person name="Tang Q."/>
            <person name="Wang J."/>
        </authorList>
    </citation>
    <scope>NUCLEOTIDE SEQUENCE</scope>
</reference>
<keyword evidence="7" id="KW-0472">Membrane</keyword>
<evidence type="ECO:0000313" key="10">
    <source>
        <dbReference type="Proteomes" id="UP000265120"/>
    </source>
</evidence>
<dbReference type="PROSITE" id="PS00022">
    <property type="entry name" value="EGF_1"/>
    <property type="match status" value="2"/>
</dbReference>
<evidence type="ECO:0000256" key="1">
    <source>
        <dbReference type="ARBA" id="ARBA00022536"/>
    </source>
</evidence>
<feature type="domain" description="EGF-like" evidence="8">
    <location>
        <begin position="430"/>
        <end position="466"/>
    </location>
</feature>
<evidence type="ECO:0000256" key="4">
    <source>
        <dbReference type="ARBA" id="ARBA00023180"/>
    </source>
</evidence>
<dbReference type="Pfam" id="PF00008">
    <property type="entry name" value="EGF"/>
    <property type="match status" value="1"/>
</dbReference>
<feature type="domain" description="EGF-like" evidence="8">
    <location>
        <begin position="467"/>
        <end position="499"/>
    </location>
</feature>
<dbReference type="PANTHER" id="PTHR46513">
    <property type="entry name" value="VITELLOGENIN RECEPTOR-LIKE PROTEIN-RELATED-RELATED"/>
    <property type="match status" value="1"/>
</dbReference>
<evidence type="ECO:0000256" key="5">
    <source>
        <dbReference type="PROSITE-ProRule" id="PRU00076"/>
    </source>
</evidence>